<dbReference type="PROSITE" id="PS51886">
    <property type="entry name" value="TLDC"/>
    <property type="match status" value="1"/>
</dbReference>
<evidence type="ECO:0000259" key="1">
    <source>
        <dbReference type="PROSITE" id="PS50097"/>
    </source>
</evidence>
<evidence type="ECO:0000313" key="4">
    <source>
        <dbReference type="Proteomes" id="UP000022910"/>
    </source>
</evidence>
<dbReference type="Gene3D" id="3.30.710.10">
    <property type="entry name" value="Potassium Channel Kv1.1, Chain A"/>
    <property type="match status" value="1"/>
</dbReference>
<dbReference type="SMART" id="SM00584">
    <property type="entry name" value="TLDc"/>
    <property type="match status" value="1"/>
</dbReference>
<feature type="domain" description="TLDc" evidence="2">
    <location>
        <begin position="296"/>
        <end position="471"/>
    </location>
</feature>
<dbReference type="PROSITE" id="PS50097">
    <property type="entry name" value="BTB"/>
    <property type="match status" value="1"/>
</dbReference>
<dbReference type="PANTHER" id="PTHR24410">
    <property type="entry name" value="HL07962P-RELATED"/>
    <property type="match status" value="1"/>
</dbReference>
<dbReference type="Pfam" id="PF00651">
    <property type="entry name" value="BTB"/>
    <property type="match status" value="1"/>
</dbReference>
<dbReference type="SMR" id="A0A015K7U8"/>
<dbReference type="EMBL" id="JEMT01012389">
    <property type="protein sequence ID" value="EXX75600.1"/>
    <property type="molecule type" value="Genomic_DNA"/>
</dbReference>
<protein>
    <recommendedName>
        <fullName evidence="5">Serine-enriched protein</fullName>
    </recommendedName>
</protein>
<gene>
    <name evidence="3" type="ORF">RirG_040460</name>
</gene>
<feature type="domain" description="BTB" evidence="1">
    <location>
        <begin position="23"/>
        <end position="96"/>
    </location>
</feature>
<dbReference type="InterPro" id="IPR051481">
    <property type="entry name" value="BTB-POZ/Galectin-3-binding"/>
</dbReference>
<sequence>MPFECPQEVIDDFEKLFENEEEYDVIIYAGENENVKEIHAHSLILRTRSQYFYAAFSKKWSEKKNGKFIFRKPNISPQIFKLILRFIYCGKIDLEKLQGPDILKLLNAVDEINIETLTKYIQEYLTEHQDEFLQQNPIEIFEAVYQNESFPILWDLYLEKICDNPEILFNSDKFITLKAPLLELLFKRDDLSLDEIVIWDNSIKWCFAQHSNVSQDPEQWNKDEITIMERTIQRFIPLIRFNHISSEDFIIKVYPFKEIIPKELVKNTLTYHMAPNKQLNVNLQPPRQRKYINDSILLRSQHFAIFSSWIEKKNDFHYNVRNIPYNFNLLYRASRDGNLAENFHSICDNKGASIVIVKISNSEQIVGGYNPLYWHSGNTFMTTYDSFIFSFANNNNFQNAKVGYSNGANSVCGFASNGPAFGGNSGCHLATAGRSGYIWSSDASINNTAFPEIGIPKNDFDVDDYEVFQVVKK</sequence>
<accession>A0A015K7U8</accession>
<dbReference type="Gene3D" id="1.25.40.420">
    <property type="match status" value="1"/>
</dbReference>
<organism evidence="3 4">
    <name type="scientific">Rhizophagus irregularis (strain DAOM 197198w)</name>
    <name type="common">Glomus intraradices</name>
    <dbReference type="NCBI Taxonomy" id="1432141"/>
    <lineage>
        <taxon>Eukaryota</taxon>
        <taxon>Fungi</taxon>
        <taxon>Fungi incertae sedis</taxon>
        <taxon>Mucoromycota</taxon>
        <taxon>Glomeromycotina</taxon>
        <taxon>Glomeromycetes</taxon>
        <taxon>Glomerales</taxon>
        <taxon>Glomeraceae</taxon>
        <taxon>Rhizophagus</taxon>
    </lineage>
</organism>
<dbReference type="Pfam" id="PF07534">
    <property type="entry name" value="TLD"/>
    <property type="match status" value="1"/>
</dbReference>
<name>A0A015K7U8_RHIIW</name>
<dbReference type="SUPFAM" id="SSF54695">
    <property type="entry name" value="POZ domain"/>
    <property type="match status" value="1"/>
</dbReference>
<dbReference type="CDD" id="cd18186">
    <property type="entry name" value="BTB_POZ_ZBTB_KLHL-like"/>
    <property type="match status" value="1"/>
</dbReference>
<evidence type="ECO:0000259" key="2">
    <source>
        <dbReference type="PROSITE" id="PS51886"/>
    </source>
</evidence>
<proteinExistence type="predicted"/>
<dbReference type="PANTHER" id="PTHR24410:SF23">
    <property type="entry name" value="BTB DOMAIN-CONTAINING PROTEIN-RELATED"/>
    <property type="match status" value="1"/>
</dbReference>
<dbReference type="InterPro" id="IPR006571">
    <property type="entry name" value="TLDc_dom"/>
</dbReference>
<keyword evidence="4" id="KW-1185">Reference proteome</keyword>
<dbReference type="HOGENOM" id="CLU_021542_0_1_1"/>
<dbReference type="AlphaFoldDB" id="A0A015K7U8"/>
<reference evidence="3 4" key="1">
    <citation type="submission" date="2014-02" db="EMBL/GenBank/DDBJ databases">
        <title>Single nucleus genome sequencing reveals high similarity among nuclei of an endomycorrhizal fungus.</title>
        <authorList>
            <person name="Lin K."/>
            <person name="Geurts R."/>
            <person name="Zhang Z."/>
            <person name="Limpens E."/>
            <person name="Saunders D.G."/>
            <person name="Mu D."/>
            <person name="Pang E."/>
            <person name="Cao H."/>
            <person name="Cha H."/>
            <person name="Lin T."/>
            <person name="Zhou Q."/>
            <person name="Shang Y."/>
            <person name="Li Y."/>
            <person name="Ivanov S."/>
            <person name="Sharma T."/>
            <person name="Velzen R.V."/>
            <person name="Ruijter N.D."/>
            <person name="Aanen D.K."/>
            <person name="Win J."/>
            <person name="Kamoun S."/>
            <person name="Bisseling T."/>
            <person name="Huang S."/>
        </authorList>
    </citation>
    <scope>NUCLEOTIDE SEQUENCE [LARGE SCALE GENOMIC DNA]</scope>
    <source>
        <strain evidence="4">DAOM197198w</strain>
    </source>
</reference>
<dbReference type="InterPro" id="IPR000210">
    <property type="entry name" value="BTB/POZ_dom"/>
</dbReference>
<evidence type="ECO:0008006" key="5">
    <source>
        <dbReference type="Google" id="ProtNLM"/>
    </source>
</evidence>
<dbReference type="Proteomes" id="UP000022910">
    <property type="component" value="Unassembled WGS sequence"/>
</dbReference>
<comment type="caution">
    <text evidence="3">The sequence shown here is derived from an EMBL/GenBank/DDBJ whole genome shotgun (WGS) entry which is preliminary data.</text>
</comment>
<evidence type="ECO:0000313" key="3">
    <source>
        <dbReference type="EMBL" id="EXX75600.1"/>
    </source>
</evidence>
<dbReference type="InterPro" id="IPR011333">
    <property type="entry name" value="SKP1/BTB/POZ_sf"/>
</dbReference>
<dbReference type="SMART" id="SM00225">
    <property type="entry name" value="BTB"/>
    <property type="match status" value="1"/>
</dbReference>